<dbReference type="EMBL" id="CAKASE010000054">
    <property type="protein sequence ID" value="CAG9565596.1"/>
    <property type="molecule type" value="Genomic_DNA"/>
</dbReference>
<reference evidence="1" key="1">
    <citation type="submission" date="2021-09" db="EMBL/GenBank/DDBJ databases">
        <authorList>
            <person name="Martin H S."/>
        </authorList>
    </citation>
    <scope>NUCLEOTIDE SEQUENCE</scope>
</reference>
<name>A0A8J2VTZ1_9NEOP</name>
<sequence>MQLWQELEEAYSSVSPAAEERAARLEAALKAQQFLHDAAEVDSCLADEAAALASGAPGGSNSQQIALRQQALSEAWRSLRGAADLRRKLSVTSSRGRHPSAARCHPQLPQAQQQLRAEKEARDDWFKDVLARGQRLLDEERPSSAEIEERCRAAGGVGAADRLALLPERR</sequence>
<protein>
    <submittedName>
        <fullName evidence="1">(African queen) hypothetical protein</fullName>
    </submittedName>
</protein>
<evidence type="ECO:0000313" key="1">
    <source>
        <dbReference type="EMBL" id="CAG9565596.1"/>
    </source>
</evidence>
<dbReference type="SUPFAM" id="SSF46966">
    <property type="entry name" value="Spectrin repeat"/>
    <property type="match status" value="1"/>
</dbReference>
<organism evidence="1 2">
    <name type="scientific">Danaus chrysippus</name>
    <name type="common">African queen</name>
    <dbReference type="NCBI Taxonomy" id="151541"/>
    <lineage>
        <taxon>Eukaryota</taxon>
        <taxon>Metazoa</taxon>
        <taxon>Ecdysozoa</taxon>
        <taxon>Arthropoda</taxon>
        <taxon>Hexapoda</taxon>
        <taxon>Insecta</taxon>
        <taxon>Pterygota</taxon>
        <taxon>Neoptera</taxon>
        <taxon>Endopterygota</taxon>
        <taxon>Lepidoptera</taxon>
        <taxon>Glossata</taxon>
        <taxon>Ditrysia</taxon>
        <taxon>Papilionoidea</taxon>
        <taxon>Nymphalidae</taxon>
        <taxon>Danainae</taxon>
        <taxon>Danaini</taxon>
        <taxon>Danaina</taxon>
        <taxon>Danaus</taxon>
        <taxon>Anosia</taxon>
    </lineage>
</organism>
<proteinExistence type="predicted"/>
<evidence type="ECO:0000313" key="2">
    <source>
        <dbReference type="Proteomes" id="UP000789524"/>
    </source>
</evidence>
<keyword evidence="2" id="KW-1185">Reference proteome</keyword>
<comment type="caution">
    <text evidence="1">The sequence shown here is derived from an EMBL/GenBank/DDBJ whole genome shotgun (WGS) entry which is preliminary data.</text>
</comment>
<dbReference type="AlphaFoldDB" id="A0A8J2VTZ1"/>
<gene>
    <name evidence="1" type="ORF">DCHRY22_LOCUS6400</name>
</gene>
<dbReference type="Proteomes" id="UP000789524">
    <property type="component" value="Unassembled WGS sequence"/>
</dbReference>
<accession>A0A8J2VTZ1</accession>
<dbReference type="Gene3D" id="1.20.58.60">
    <property type="match status" value="2"/>
</dbReference>